<dbReference type="GO" id="GO:0030655">
    <property type="term" value="P:beta-lactam antibiotic catabolic process"/>
    <property type="evidence" value="ECO:0007669"/>
    <property type="project" value="InterPro"/>
</dbReference>
<evidence type="ECO:0000313" key="3">
    <source>
        <dbReference type="Proteomes" id="UP000595374"/>
    </source>
</evidence>
<dbReference type="GO" id="GO:0046677">
    <property type="term" value="P:response to antibiotic"/>
    <property type="evidence" value="ECO:0007669"/>
    <property type="project" value="InterPro"/>
</dbReference>
<dbReference type="InterPro" id="IPR012338">
    <property type="entry name" value="Beta-lactam/transpept-like"/>
</dbReference>
<reference evidence="2 3" key="1">
    <citation type="submission" date="2020-12" db="EMBL/GenBank/DDBJ databases">
        <title>FDA dAtabase for Regulatory Grade micrObial Sequences (FDA-ARGOS): Supporting development and validation of Infectious Disease Dx tests.</title>
        <authorList>
            <person name="Sproer C."/>
            <person name="Gronow S."/>
            <person name="Severitt S."/>
            <person name="Schroder I."/>
            <person name="Tallon L."/>
            <person name="Sadzewicz L."/>
            <person name="Zhao X."/>
            <person name="Boylan J."/>
            <person name="Ott S."/>
            <person name="Bowen H."/>
            <person name="Vavikolanu K."/>
            <person name="Mehta A."/>
            <person name="Aluvathingal J."/>
            <person name="Nadendla S."/>
            <person name="Lowell S."/>
            <person name="Myers T."/>
            <person name="Yan Y."/>
            <person name="Sichtig H."/>
        </authorList>
    </citation>
    <scope>NUCLEOTIDE SEQUENCE [LARGE SCALE GENOMIC DNA]</scope>
    <source>
        <strain evidence="2 3">FDAARGOS_990</strain>
    </source>
</reference>
<protein>
    <submittedName>
        <fullName evidence="2">Serine hydrolase</fullName>
    </submittedName>
</protein>
<dbReference type="AlphaFoldDB" id="A0A7T4A065"/>
<dbReference type="PANTHER" id="PTHR35333:SF3">
    <property type="entry name" value="BETA-LACTAMASE-TYPE TRANSPEPTIDASE FOLD CONTAINING PROTEIN"/>
    <property type="match status" value="1"/>
</dbReference>
<dbReference type="RefSeq" id="WP_198499965.1">
    <property type="nucleotide sequence ID" value="NZ_CP065989.1"/>
</dbReference>
<accession>A0A7T4A065</accession>
<sequence length="296" mass="31106">MSATTVIDEINGVWTGLGAQGFLFAEHLGTHRSLGIRESARIPLASVGKVAVIAGLLDAAADGAVDLTQRLLVDPAHSTPGGTGIAGLLDPVEMSVRDLAAMALSVSDNAAADTLFDLVGPDRIMTVLHRGGIRSFEVTSPMSHLYDVLAEVAAGDEAQALAVAAADARSGRVPQLPDSAFNTGTVRATAKLFELIHTGRLLGPEGSATLRRLLQKQIFRHRIAAGFPMDAVQYYGKTGTFLNFRHEAGVVVDSDGSAYSIAVFTRSSIATFSQPELDASIGYCARLAIEHLRTLG</sequence>
<dbReference type="PANTHER" id="PTHR35333">
    <property type="entry name" value="BETA-LACTAMASE"/>
    <property type="match status" value="1"/>
</dbReference>
<dbReference type="Gene3D" id="3.40.710.10">
    <property type="entry name" value="DD-peptidase/beta-lactamase superfamily"/>
    <property type="match status" value="1"/>
</dbReference>
<keyword evidence="2" id="KW-0378">Hydrolase</keyword>
<dbReference type="InterPro" id="IPR045155">
    <property type="entry name" value="Beta-lactam_cat"/>
</dbReference>
<dbReference type="GO" id="GO:0008800">
    <property type="term" value="F:beta-lactamase activity"/>
    <property type="evidence" value="ECO:0007669"/>
    <property type="project" value="InterPro"/>
</dbReference>
<dbReference type="EMBL" id="CP065989">
    <property type="protein sequence ID" value="QQB14927.1"/>
    <property type="molecule type" value="Genomic_DNA"/>
</dbReference>
<dbReference type="Pfam" id="PF13354">
    <property type="entry name" value="Beta-lactamase2"/>
    <property type="match status" value="1"/>
</dbReference>
<proteinExistence type="predicted"/>
<organism evidence="2 3">
    <name type="scientific">Brevibacterium casei</name>
    <dbReference type="NCBI Taxonomy" id="33889"/>
    <lineage>
        <taxon>Bacteria</taxon>
        <taxon>Bacillati</taxon>
        <taxon>Actinomycetota</taxon>
        <taxon>Actinomycetes</taxon>
        <taxon>Micrococcales</taxon>
        <taxon>Brevibacteriaceae</taxon>
        <taxon>Brevibacterium</taxon>
    </lineage>
</organism>
<dbReference type="InterPro" id="IPR000871">
    <property type="entry name" value="Beta-lactam_class-A"/>
</dbReference>
<feature type="domain" description="Beta-lactamase class A catalytic" evidence="1">
    <location>
        <begin position="24"/>
        <end position="265"/>
    </location>
</feature>
<dbReference type="SUPFAM" id="SSF56601">
    <property type="entry name" value="beta-lactamase/transpeptidase-like"/>
    <property type="match status" value="1"/>
</dbReference>
<gene>
    <name evidence="2" type="ORF">I6H47_02830</name>
</gene>
<evidence type="ECO:0000313" key="2">
    <source>
        <dbReference type="EMBL" id="QQB14927.1"/>
    </source>
</evidence>
<name>A0A7T4A065_9MICO</name>
<evidence type="ECO:0000259" key="1">
    <source>
        <dbReference type="Pfam" id="PF13354"/>
    </source>
</evidence>
<dbReference type="Proteomes" id="UP000595374">
    <property type="component" value="Chromosome"/>
</dbReference>